<feature type="transmembrane region" description="Helical" evidence="1">
    <location>
        <begin position="12"/>
        <end position="32"/>
    </location>
</feature>
<sequence>MAYTPRKRRFKLNYKIVVPLLVLLIFIAYFLVNFINKSNEEQQVLFTVCDFSSEKTKTTLEKEYKDVTEVKDYLFYGESLGIYQDPYKGENSDGFNAKTIKLKSVCGDEEYSFLMDSAADRKILLGNLEPGFYEMYIVEDLKERRLYMSDEVDISTTTVTRNGKNKKVQLLADTKLLNDYDVTTNYAYAYLSVSETKLKEDEYDVVIDPAANDSGITGGYGSTAGSSGNGLTEATESYIAAELLKTKLEEKGLKVLILRGEDEVISTYGEDGRIAKAYEVNAKYYFRLGFSSDETSPSLNGFNIFHSSHSTGMLASQIGYDLPKNTGKNLVGDTIHMRSGDSTQGVISSGVNAGDIDGREVYDSDLYIRESGGKATQAGMYSENSQEGTASFSKDNLYGINTLNIYFCYFSNSDNATYWKNSKETIVDSVANSIAVYLDLDTE</sequence>
<keyword evidence="1" id="KW-0472">Membrane</keyword>
<dbReference type="Gene3D" id="3.40.630.40">
    <property type="entry name" value="Zn-dependent exopeptidases"/>
    <property type="match status" value="1"/>
</dbReference>
<keyword evidence="3" id="KW-1185">Reference proteome</keyword>
<reference evidence="2 3" key="1">
    <citation type="submission" date="2023-07" db="EMBL/GenBank/DDBJ databases">
        <title>Genomic Encyclopedia of Type Strains, Phase IV (KMG-IV): sequencing the most valuable type-strain genomes for metagenomic binning, comparative biology and taxonomic classification.</title>
        <authorList>
            <person name="Goeker M."/>
        </authorList>
    </citation>
    <scope>NUCLEOTIDE SEQUENCE [LARGE SCALE GENOMIC DNA]</scope>
    <source>
        <strain evidence="2 3">DSM 16784</strain>
    </source>
</reference>
<dbReference type="SUPFAM" id="SSF53187">
    <property type="entry name" value="Zn-dependent exopeptidases"/>
    <property type="match status" value="1"/>
</dbReference>
<evidence type="ECO:0000256" key="1">
    <source>
        <dbReference type="SAM" id="Phobius"/>
    </source>
</evidence>
<keyword evidence="1" id="KW-1133">Transmembrane helix</keyword>
<protein>
    <submittedName>
        <fullName evidence="2">N-acetylmuramoyl-L-alanine amidase</fullName>
    </submittedName>
</protein>
<name>A0ABU0DZ45_9FIRM</name>
<keyword evidence="1" id="KW-0812">Transmembrane</keyword>
<dbReference type="EMBL" id="JAUSUR010000001">
    <property type="protein sequence ID" value="MDQ0359721.1"/>
    <property type="molecule type" value="Genomic_DNA"/>
</dbReference>
<proteinExistence type="predicted"/>
<dbReference type="RefSeq" id="WP_307405072.1">
    <property type="nucleotide sequence ID" value="NZ_JAUSUR010000001.1"/>
</dbReference>
<evidence type="ECO:0000313" key="3">
    <source>
        <dbReference type="Proteomes" id="UP001230220"/>
    </source>
</evidence>
<organism evidence="2 3">
    <name type="scientific">Breznakia pachnodae</name>
    <dbReference type="NCBI Taxonomy" id="265178"/>
    <lineage>
        <taxon>Bacteria</taxon>
        <taxon>Bacillati</taxon>
        <taxon>Bacillota</taxon>
        <taxon>Erysipelotrichia</taxon>
        <taxon>Erysipelotrichales</taxon>
        <taxon>Erysipelotrichaceae</taxon>
        <taxon>Breznakia</taxon>
    </lineage>
</organism>
<accession>A0ABU0DZ45</accession>
<evidence type="ECO:0000313" key="2">
    <source>
        <dbReference type="EMBL" id="MDQ0359721.1"/>
    </source>
</evidence>
<gene>
    <name evidence="2" type="ORF">J2S15_000452</name>
</gene>
<dbReference type="Proteomes" id="UP001230220">
    <property type="component" value="Unassembled WGS sequence"/>
</dbReference>
<comment type="caution">
    <text evidence="2">The sequence shown here is derived from an EMBL/GenBank/DDBJ whole genome shotgun (WGS) entry which is preliminary data.</text>
</comment>